<evidence type="ECO:0000259" key="8">
    <source>
        <dbReference type="Pfam" id="PF07238"/>
    </source>
</evidence>
<organism evidence="9 10">
    <name type="scientific">Butyrivibrio hungatei</name>
    <dbReference type="NCBI Taxonomy" id="185008"/>
    <lineage>
        <taxon>Bacteria</taxon>
        <taxon>Bacillati</taxon>
        <taxon>Bacillota</taxon>
        <taxon>Clostridia</taxon>
        <taxon>Lachnospirales</taxon>
        <taxon>Lachnospiraceae</taxon>
        <taxon>Butyrivibrio</taxon>
    </lineage>
</organism>
<dbReference type="GO" id="GO:0005886">
    <property type="term" value="C:plasma membrane"/>
    <property type="evidence" value="ECO:0007669"/>
    <property type="project" value="TreeGrafter"/>
</dbReference>
<dbReference type="Pfam" id="PF07238">
    <property type="entry name" value="PilZ"/>
    <property type="match status" value="1"/>
</dbReference>
<dbReference type="Gene3D" id="3.90.550.10">
    <property type="entry name" value="Spore Coat Polysaccharide Biosynthesis Protein SpsA, Chain A"/>
    <property type="match status" value="1"/>
</dbReference>
<protein>
    <submittedName>
        <fullName evidence="9">Cellulose synthase (UDP-forming)</fullName>
    </submittedName>
</protein>
<proteinExistence type="predicted"/>
<evidence type="ECO:0000256" key="5">
    <source>
        <dbReference type="ARBA" id="ARBA00022989"/>
    </source>
</evidence>
<dbReference type="Pfam" id="PF13641">
    <property type="entry name" value="Glyco_tranf_2_3"/>
    <property type="match status" value="1"/>
</dbReference>
<evidence type="ECO:0000256" key="4">
    <source>
        <dbReference type="ARBA" id="ARBA00022692"/>
    </source>
</evidence>
<feature type="transmembrane region" description="Helical" evidence="7">
    <location>
        <begin position="407"/>
        <end position="428"/>
    </location>
</feature>
<keyword evidence="10" id="KW-1185">Reference proteome</keyword>
<dbReference type="SUPFAM" id="SSF53448">
    <property type="entry name" value="Nucleotide-diphospho-sugar transferases"/>
    <property type="match status" value="1"/>
</dbReference>
<dbReference type="GO" id="GO:0035438">
    <property type="term" value="F:cyclic-di-GMP binding"/>
    <property type="evidence" value="ECO:0007669"/>
    <property type="project" value="InterPro"/>
</dbReference>
<evidence type="ECO:0000313" key="9">
    <source>
        <dbReference type="EMBL" id="SCX94162.1"/>
    </source>
</evidence>
<dbReference type="RefSeq" id="WP_051199199.1">
    <property type="nucleotide sequence ID" value="NZ_FMUR01000005.1"/>
</dbReference>
<dbReference type="EMBL" id="FMUR01000005">
    <property type="protein sequence ID" value="SCX94162.1"/>
    <property type="molecule type" value="Genomic_DNA"/>
</dbReference>
<keyword evidence="3" id="KW-0808">Transferase</keyword>
<sequence>MKIKICFWINTFFSVLYLVWRIFFTIPFRAGALSVVCGVILLVFEVLGMVEALIHFMNMHTSHDYKVPDVPKDRFPHIDVYISTYSEEPELLYKTINGCKNMDYPDKSKVHIYLCDDNRRPEMEELAKKMGVNYLKRANNIGAKAGNLNHALANSTSPYVVTFDADMIPQKRFLMQLVPYLVDAEMKNEGKSEEDKVKIGFIQSPQNFYNPDLFQFNLFSENRIPNEQDYFYKDIQAARTKSNSVIYGGSNTIIAREALESIGGFYTEAITEDFATGILIQRAGFVCLGTSDPLASGLSPTDIPNLIQQRIRWGRGVIATGRKMHIYTAKDLSLSQKMNYWASIWYWYSPVKRLVYMISPILYAVFGFTIFKCTLPQVLAFWLPMYLTSNLALSQLSGNVRSNKWTGIYETIMFPYMLLPIVLETFGITLKKFKVTAKSQLSGKQHYELYMIPFLLLIALSLFGIFRCVAVIFDSSSFGPGVVLFWMIMNLYYMVMAVLFIDGRVAYRRTERIPLEVPCTFTVDGEEIQGTTVDISEEGLSVQFDKPYYINEEAMVPVSLNWENCDTNVLTKLVYVKRHKNTWRYAMEIIDYKDSYNDWLNLVFNRIPPLPSEIIKDSGSYDDILLNTKKRLDPPTFQKRIYPRVLLNYDATVLGEGESKVRVKNFNYACVNLAISKGPKKMMIKLFDDVIFDCTFQFKSRGENCIYTINNMQEIIKDKEKYHKFLDFVVENNAIARGEAKAEQIEKNRMIKEYEKKRLIVFDEMNYV</sequence>
<evidence type="ECO:0000313" key="10">
    <source>
        <dbReference type="Proteomes" id="UP000183047"/>
    </source>
</evidence>
<evidence type="ECO:0000256" key="7">
    <source>
        <dbReference type="SAM" id="Phobius"/>
    </source>
</evidence>
<dbReference type="OrthoDB" id="154460at2"/>
<evidence type="ECO:0000256" key="1">
    <source>
        <dbReference type="ARBA" id="ARBA00004141"/>
    </source>
</evidence>
<feature type="transmembrane region" description="Helical" evidence="7">
    <location>
        <begin position="32"/>
        <end position="56"/>
    </location>
</feature>
<dbReference type="PANTHER" id="PTHR43867:SF2">
    <property type="entry name" value="CELLULOSE SYNTHASE CATALYTIC SUBUNIT A [UDP-FORMING]"/>
    <property type="match status" value="1"/>
</dbReference>
<keyword evidence="4 7" id="KW-0812">Transmembrane</keyword>
<gene>
    <name evidence="9" type="ORF">SAMN02910451_00835</name>
</gene>
<feature type="transmembrane region" description="Helical" evidence="7">
    <location>
        <begin position="449"/>
        <end position="472"/>
    </location>
</feature>
<dbReference type="CDD" id="cd06421">
    <property type="entry name" value="CESA_CelA_like"/>
    <property type="match status" value="1"/>
</dbReference>
<feature type="transmembrane region" description="Helical" evidence="7">
    <location>
        <begin position="478"/>
        <end position="501"/>
    </location>
</feature>
<comment type="subcellular location">
    <subcellularLocation>
        <location evidence="1">Membrane</location>
        <topology evidence="1">Multi-pass membrane protein</topology>
    </subcellularLocation>
</comment>
<accession>A0A1G5BVE7</accession>
<feature type="transmembrane region" description="Helical" evidence="7">
    <location>
        <begin position="7"/>
        <end position="26"/>
    </location>
</feature>
<dbReference type="SUPFAM" id="SSF141371">
    <property type="entry name" value="PilZ domain-like"/>
    <property type="match status" value="1"/>
</dbReference>
<evidence type="ECO:0000256" key="3">
    <source>
        <dbReference type="ARBA" id="ARBA00022679"/>
    </source>
</evidence>
<dbReference type="InterPro" id="IPR029044">
    <property type="entry name" value="Nucleotide-diphossugar_trans"/>
</dbReference>
<dbReference type="Gene3D" id="2.40.10.220">
    <property type="entry name" value="predicted glycosyltransferase like domains"/>
    <property type="match status" value="1"/>
</dbReference>
<dbReference type="Proteomes" id="UP000183047">
    <property type="component" value="Unassembled WGS sequence"/>
</dbReference>
<dbReference type="GO" id="GO:0016758">
    <property type="term" value="F:hexosyltransferase activity"/>
    <property type="evidence" value="ECO:0007669"/>
    <property type="project" value="TreeGrafter"/>
</dbReference>
<evidence type="ECO:0000256" key="2">
    <source>
        <dbReference type="ARBA" id="ARBA00022676"/>
    </source>
</evidence>
<evidence type="ECO:0000256" key="6">
    <source>
        <dbReference type="ARBA" id="ARBA00023136"/>
    </source>
</evidence>
<feature type="transmembrane region" description="Helical" evidence="7">
    <location>
        <begin position="361"/>
        <end position="387"/>
    </location>
</feature>
<dbReference type="InterPro" id="IPR009875">
    <property type="entry name" value="PilZ_domain"/>
</dbReference>
<keyword evidence="6 7" id="KW-0472">Membrane</keyword>
<dbReference type="PANTHER" id="PTHR43867">
    <property type="entry name" value="CELLULOSE SYNTHASE CATALYTIC SUBUNIT A [UDP-FORMING]"/>
    <property type="match status" value="1"/>
</dbReference>
<name>A0A1G5BVE7_9FIRM</name>
<dbReference type="AlphaFoldDB" id="A0A1G5BVE7"/>
<reference evidence="10" key="1">
    <citation type="submission" date="2016-10" db="EMBL/GenBank/DDBJ databases">
        <authorList>
            <person name="Varghese N."/>
            <person name="Submissions S."/>
        </authorList>
    </citation>
    <scope>NUCLEOTIDE SEQUENCE [LARGE SCALE GENOMIC DNA]</scope>
    <source>
        <strain evidence="10">XBD2006</strain>
    </source>
</reference>
<feature type="domain" description="PilZ" evidence="8">
    <location>
        <begin position="508"/>
        <end position="592"/>
    </location>
</feature>
<dbReference type="InterPro" id="IPR050321">
    <property type="entry name" value="Glycosyltr_2/OpgH_subfam"/>
</dbReference>
<keyword evidence="5 7" id="KW-1133">Transmembrane helix</keyword>
<keyword evidence="2" id="KW-0328">Glycosyltransferase</keyword>